<evidence type="ECO:0000256" key="1">
    <source>
        <dbReference type="SAM" id="Phobius"/>
    </source>
</evidence>
<comment type="caution">
    <text evidence="2">The sequence shown here is derived from an EMBL/GenBank/DDBJ whole genome shotgun (WGS) entry which is preliminary data.</text>
</comment>
<organism evidence="2 3">
    <name type="scientific">Candidatus Gottesmanbacteria bacterium RBG_16_43_7</name>
    <dbReference type="NCBI Taxonomy" id="1798373"/>
    <lineage>
        <taxon>Bacteria</taxon>
        <taxon>Candidatus Gottesmaniibacteriota</taxon>
    </lineage>
</organism>
<feature type="transmembrane region" description="Helical" evidence="1">
    <location>
        <begin position="69"/>
        <end position="88"/>
    </location>
</feature>
<name>A0A1F5ZCC9_9BACT</name>
<keyword evidence="1" id="KW-1133">Transmembrane helix</keyword>
<evidence type="ECO:0000313" key="2">
    <source>
        <dbReference type="EMBL" id="OGG09782.1"/>
    </source>
</evidence>
<dbReference type="Proteomes" id="UP000176854">
    <property type="component" value="Unassembled WGS sequence"/>
</dbReference>
<keyword evidence="1" id="KW-0812">Transmembrane</keyword>
<protein>
    <submittedName>
        <fullName evidence="2">Uncharacterized protein</fullName>
    </submittedName>
</protein>
<evidence type="ECO:0000313" key="3">
    <source>
        <dbReference type="Proteomes" id="UP000176854"/>
    </source>
</evidence>
<reference evidence="2 3" key="1">
    <citation type="journal article" date="2016" name="Nat. Commun.">
        <title>Thousands of microbial genomes shed light on interconnected biogeochemical processes in an aquifer system.</title>
        <authorList>
            <person name="Anantharaman K."/>
            <person name="Brown C.T."/>
            <person name="Hug L.A."/>
            <person name="Sharon I."/>
            <person name="Castelle C.J."/>
            <person name="Probst A.J."/>
            <person name="Thomas B.C."/>
            <person name="Singh A."/>
            <person name="Wilkins M.J."/>
            <person name="Karaoz U."/>
            <person name="Brodie E.L."/>
            <person name="Williams K.H."/>
            <person name="Hubbard S.S."/>
            <person name="Banfield J.F."/>
        </authorList>
    </citation>
    <scope>NUCLEOTIDE SEQUENCE [LARGE SCALE GENOMIC DNA]</scope>
</reference>
<dbReference type="AlphaFoldDB" id="A0A1F5ZCC9"/>
<sequence>MAILATDGLISGLYTCLLISVSPFLVIYSPIFLILILAFDLMIFMLPTIIWTSWKLRTGKFIRFLPHFYLMRIITSLVFLESFFRFIISFNHKLSWSRTNRYDVNI</sequence>
<feature type="transmembrane region" description="Helical" evidence="1">
    <location>
        <begin position="27"/>
        <end position="49"/>
    </location>
</feature>
<accession>A0A1F5ZCC9</accession>
<keyword evidence="1" id="KW-0472">Membrane</keyword>
<dbReference type="EMBL" id="MFJC01000014">
    <property type="protein sequence ID" value="OGG09782.1"/>
    <property type="molecule type" value="Genomic_DNA"/>
</dbReference>
<gene>
    <name evidence="2" type="ORF">A2154_01640</name>
</gene>
<dbReference type="STRING" id="1798373.A2154_01640"/>
<proteinExistence type="predicted"/>